<accession>A0ABN6IN19</accession>
<evidence type="ECO:0000313" key="2">
    <source>
        <dbReference type="Proteomes" id="UP000826012"/>
    </source>
</evidence>
<dbReference type="RefSeq" id="WP_221043594.1">
    <property type="nucleotide sequence ID" value="NZ_AP024828.1"/>
</dbReference>
<organism evidence="1 2">
    <name type="scientific">Mycobacterium senriense</name>
    <dbReference type="NCBI Taxonomy" id="2775496"/>
    <lineage>
        <taxon>Bacteria</taxon>
        <taxon>Bacillati</taxon>
        <taxon>Actinomycetota</taxon>
        <taxon>Actinomycetes</taxon>
        <taxon>Mycobacteriales</taxon>
        <taxon>Mycobacteriaceae</taxon>
        <taxon>Mycobacterium</taxon>
        <taxon>Mycobacterium avium complex (MAC)</taxon>
    </lineage>
</organism>
<evidence type="ECO:0000313" key="1">
    <source>
        <dbReference type="EMBL" id="BCZ25261.1"/>
    </source>
</evidence>
<dbReference type="Proteomes" id="UP000826012">
    <property type="component" value="Chromosome"/>
</dbReference>
<name>A0ABN6IN19_9MYCO</name>
<evidence type="ECO:0008006" key="3">
    <source>
        <dbReference type="Google" id="ProtNLM"/>
    </source>
</evidence>
<proteinExistence type="predicted"/>
<dbReference type="EMBL" id="AP024828">
    <property type="protein sequence ID" value="BCZ25261.1"/>
    <property type="molecule type" value="Genomic_DNA"/>
</dbReference>
<protein>
    <recommendedName>
        <fullName evidence="3">DUF222 domain-containing protein</fullName>
    </recommendedName>
</protein>
<keyword evidence="2" id="KW-1185">Reference proteome</keyword>
<sequence length="75" mass="8502">MTTPDNAATTWRDLAGQLTPEQIARFERAEQLCRSKAHLAFPQSDPSETIAHLLTGVLKEARWQAQQNLTDGRRR</sequence>
<reference evidence="1 2" key="1">
    <citation type="submission" date="2021-07" db="EMBL/GenBank/DDBJ databases">
        <title>Complete genome sequence of nontuberculous Mycobacterium sp. TY59.</title>
        <authorList>
            <person name="Fukushima K."/>
        </authorList>
    </citation>
    <scope>NUCLEOTIDE SEQUENCE [LARGE SCALE GENOMIC DNA]</scope>
    <source>
        <strain evidence="1 2">TY59</strain>
    </source>
</reference>
<gene>
    <name evidence="1" type="ORF">MTY59_51160</name>
</gene>
<reference evidence="1 2" key="2">
    <citation type="submission" date="2021-07" db="EMBL/GenBank/DDBJ databases">
        <authorList>
            <person name="Matsumoto Y."/>
            <person name="Motooka D."/>
            <person name="Nakamura S."/>
        </authorList>
    </citation>
    <scope>NUCLEOTIDE SEQUENCE [LARGE SCALE GENOMIC DNA]</scope>
    <source>
        <strain evidence="1 2">TY59</strain>
    </source>
</reference>